<name>A0A426WYL3_ENSVE</name>
<protein>
    <submittedName>
        <fullName evidence="1">Uncharacterized protein</fullName>
    </submittedName>
</protein>
<reference evidence="1 2" key="1">
    <citation type="journal article" date="2014" name="Agronomy (Basel)">
        <title>A Draft Genome Sequence for Ensete ventricosum, the Drought-Tolerant Tree Against Hunger.</title>
        <authorList>
            <person name="Harrison J."/>
            <person name="Moore K.A."/>
            <person name="Paszkiewicz K."/>
            <person name="Jones T."/>
            <person name="Grant M."/>
            <person name="Ambacheew D."/>
            <person name="Muzemil S."/>
            <person name="Studholme D.J."/>
        </authorList>
    </citation>
    <scope>NUCLEOTIDE SEQUENCE [LARGE SCALE GENOMIC DNA]</scope>
</reference>
<evidence type="ECO:0000313" key="1">
    <source>
        <dbReference type="EMBL" id="RRT32393.1"/>
    </source>
</evidence>
<dbReference type="EMBL" id="AMZH03032282">
    <property type="protein sequence ID" value="RRT32393.1"/>
    <property type="molecule type" value="Genomic_DNA"/>
</dbReference>
<comment type="caution">
    <text evidence="1">The sequence shown here is derived from an EMBL/GenBank/DDBJ whole genome shotgun (WGS) entry which is preliminary data.</text>
</comment>
<gene>
    <name evidence="1" type="ORF">B296_00034247</name>
</gene>
<proteinExistence type="predicted"/>
<organism evidence="1 2">
    <name type="scientific">Ensete ventricosum</name>
    <name type="common">Abyssinian banana</name>
    <name type="synonym">Musa ensete</name>
    <dbReference type="NCBI Taxonomy" id="4639"/>
    <lineage>
        <taxon>Eukaryota</taxon>
        <taxon>Viridiplantae</taxon>
        <taxon>Streptophyta</taxon>
        <taxon>Embryophyta</taxon>
        <taxon>Tracheophyta</taxon>
        <taxon>Spermatophyta</taxon>
        <taxon>Magnoliopsida</taxon>
        <taxon>Liliopsida</taxon>
        <taxon>Zingiberales</taxon>
        <taxon>Musaceae</taxon>
        <taxon>Ensete</taxon>
    </lineage>
</organism>
<dbReference type="Proteomes" id="UP000287651">
    <property type="component" value="Unassembled WGS sequence"/>
</dbReference>
<dbReference type="AlphaFoldDB" id="A0A426WYL3"/>
<sequence length="111" mass="11421">MKTVLKIFEIRRGRIILFSKGCPSPLFAPLCTVVTAAPTQAAWLAAGEPLAAAPLQARRGQPPLVAWSLAIAPYSLAVSGSPLPVGHSWSCPRVAAAPAGGHPVTGLAEFA</sequence>
<accession>A0A426WYL3</accession>
<evidence type="ECO:0000313" key="2">
    <source>
        <dbReference type="Proteomes" id="UP000287651"/>
    </source>
</evidence>